<dbReference type="InterPro" id="IPR016181">
    <property type="entry name" value="Acyl_CoA_acyltransferase"/>
</dbReference>
<evidence type="ECO:0000259" key="1">
    <source>
        <dbReference type="PROSITE" id="PS51186"/>
    </source>
</evidence>
<dbReference type="InterPro" id="IPR000182">
    <property type="entry name" value="GNAT_dom"/>
</dbReference>
<evidence type="ECO:0000313" key="2">
    <source>
        <dbReference type="EMBL" id="ARQ71591.1"/>
    </source>
</evidence>
<protein>
    <submittedName>
        <fullName evidence="2">GNAT family N-acetyltransferase</fullName>
    </submittedName>
</protein>
<keyword evidence="3" id="KW-1185">Reference proteome</keyword>
<organism evidence="2 3">
    <name type="scientific">Streptomyces marincola</name>
    <dbReference type="NCBI Taxonomy" id="2878388"/>
    <lineage>
        <taxon>Bacteria</taxon>
        <taxon>Bacillati</taxon>
        <taxon>Actinomycetota</taxon>
        <taxon>Actinomycetes</taxon>
        <taxon>Kitasatosporales</taxon>
        <taxon>Streptomycetaceae</taxon>
        <taxon>Streptomyces</taxon>
    </lineage>
</organism>
<dbReference type="AlphaFoldDB" id="A0A1W7D3E2"/>
<proteinExistence type="predicted"/>
<dbReference type="SUPFAM" id="SSF55729">
    <property type="entry name" value="Acyl-CoA N-acyltransferases (Nat)"/>
    <property type="match status" value="1"/>
</dbReference>
<feature type="domain" description="N-acetyltransferase" evidence="1">
    <location>
        <begin position="125"/>
        <end position="276"/>
    </location>
</feature>
<keyword evidence="2" id="KW-0808">Transferase</keyword>
<dbReference type="RefSeq" id="WP_086161432.1">
    <property type="nucleotide sequence ID" value="NZ_CP021121.1"/>
</dbReference>
<dbReference type="EMBL" id="CP021121">
    <property type="protein sequence ID" value="ARQ71591.1"/>
    <property type="molecule type" value="Genomic_DNA"/>
</dbReference>
<reference evidence="2 3" key="1">
    <citation type="submission" date="2017-05" db="EMBL/GenBank/DDBJ databases">
        <title>Complete genome sequence of Streptomyces sp. SCSIO 03032 revealed the diverse biosynthetic pathways for its bioactive secondary metabolites.</title>
        <authorList>
            <person name="Ma L."/>
            <person name="Zhu Y."/>
            <person name="Zhang W."/>
            <person name="Zhang G."/>
            <person name="Tian X."/>
            <person name="Zhang S."/>
            <person name="Zhang C."/>
        </authorList>
    </citation>
    <scope>NUCLEOTIDE SEQUENCE [LARGE SCALE GENOMIC DNA]</scope>
    <source>
        <strain evidence="2 3">SCSIO 03032</strain>
    </source>
</reference>
<dbReference type="GO" id="GO:0016747">
    <property type="term" value="F:acyltransferase activity, transferring groups other than amino-acyl groups"/>
    <property type="evidence" value="ECO:0007669"/>
    <property type="project" value="InterPro"/>
</dbReference>
<evidence type="ECO:0000313" key="3">
    <source>
        <dbReference type="Proteomes" id="UP000194218"/>
    </source>
</evidence>
<sequence>MDHDEVIALFDTTMRREAVADAPGARVERARHVVRQVSAGPTASAWEGVLWSGLTEDTADAAIAAEVARFAALGREFEWKVYGHDRPLDLPERLRAAGFAPGEPETVMVAETAALATSVPPPEGVELRPVTDADGVGLLAEVHGEAFGGPLSEGLLRSLTARFREGSAAGRTAPGEATGQVVAVLAVAGGRPVSAARVDLMPGAPFAGLWGGGTVPDWRGRGVYRALVAYRAALAAGRGYRYVYADASGFSRPILARLGFHALAVTTPFVRAPVAR</sequence>
<name>A0A1W7D3E2_9ACTN</name>
<accession>A0A1W7D3E2</accession>
<dbReference type="Gene3D" id="3.40.630.30">
    <property type="match status" value="1"/>
</dbReference>
<dbReference type="KEGG" id="smao:CAG99_24645"/>
<dbReference type="OrthoDB" id="164800at2"/>
<gene>
    <name evidence="2" type="ORF">CAG99_24645</name>
</gene>
<dbReference type="Proteomes" id="UP000194218">
    <property type="component" value="Chromosome"/>
</dbReference>
<dbReference type="PROSITE" id="PS51186">
    <property type="entry name" value="GNAT"/>
    <property type="match status" value="1"/>
</dbReference>
<dbReference type="CDD" id="cd04301">
    <property type="entry name" value="NAT_SF"/>
    <property type="match status" value="1"/>
</dbReference>